<feature type="chain" id="PRO_5022731285" description="PEP-CTERM protein-sorting domain-containing protein" evidence="1">
    <location>
        <begin position="28"/>
        <end position="200"/>
    </location>
</feature>
<dbReference type="NCBIfam" id="TIGR02595">
    <property type="entry name" value="PEP_CTERM"/>
    <property type="match status" value="1"/>
</dbReference>
<evidence type="ECO:0000313" key="2">
    <source>
        <dbReference type="EMBL" id="QEG21562.1"/>
    </source>
</evidence>
<protein>
    <recommendedName>
        <fullName evidence="4">PEP-CTERM protein-sorting domain-containing protein</fullName>
    </recommendedName>
</protein>
<reference evidence="2 3" key="1">
    <citation type="submission" date="2019-08" db="EMBL/GenBank/DDBJ databases">
        <title>Deep-cultivation of Planctomycetes and their phenomic and genomic characterization uncovers novel biology.</title>
        <authorList>
            <person name="Wiegand S."/>
            <person name="Jogler M."/>
            <person name="Boedeker C."/>
            <person name="Pinto D."/>
            <person name="Vollmers J."/>
            <person name="Rivas-Marin E."/>
            <person name="Kohn T."/>
            <person name="Peeters S.H."/>
            <person name="Heuer A."/>
            <person name="Rast P."/>
            <person name="Oberbeckmann S."/>
            <person name="Bunk B."/>
            <person name="Jeske O."/>
            <person name="Meyerdierks A."/>
            <person name="Storesund J.E."/>
            <person name="Kallscheuer N."/>
            <person name="Luecker S."/>
            <person name="Lage O.M."/>
            <person name="Pohl T."/>
            <person name="Merkel B.J."/>
            <person name="Hornburger P."/>
            <person name="Mueller R.-W."/>
            <person name="Bruemmer F."/>
            <person name="Labrenz M."/>
            <person name="Spormann A.M."/>
            <person name="Op den Camp H."/>
            <person name="Overmann J."/>
            <person name="Amann R."/>
            <person name="Jetten M.S.M."/>
            <person name="Mascher T."/>
            <person name="Medema M.H."/>
            <person name="Devos D.P."/>
            <person name="Kaster A.-K."/>
            <person name="Ovreas L."/>
            <person name="Rohde M."/>
            <person name="Galperin M.Y."/>
            <person name="Jogler C."/>
        </authorList>
    </citation>
    <scope>NUCLEOTIDE SEQUENCE [LARGE SCALE GENOMIC DNA]</scope>
    <source>
        <strain evidence="2 3">FC18</strain>
    </source>
</reference>
<gene>
    <name evidence="2" type="ORF">MFFC18_14200</name>
</gene>
<dbReference type="AlphaFoldDB" id="A0A5B9P9F1"/>
<evidence type="ECO:0000313" key="3">
    <source>
        <dbReference type="Proteomes" id="UP000322214"/>
    </source>
</evidence>
<dbReference type="EMBL" id="CP042912">
    <property type="protein sequence ID" value="QEG21562.1"/>
    <property type="molecule type" value="Genomic_DNA"/>
</dbReference>
<dbReference type="KEGG" id="mff:MFFC18_14200"/>
<dbReference type="Proteomes" id="UP000322214">
    <property type="component" value="Chromosome"/>
</dbReference>
<sequence precursor="true">MKGRIQKLICFCAALTAFALAPSLSNADTLLIVDLTVDNEVTVTATAGLSDIDASDTDVTGIYFDNFYGVAGDALTATLVSGDLVSAGTTSDGSPELFRGGGGTDTGLNFWSWTNDATSTFTTGSVAFTGTATWTLDSVDYDDMVNGSSSGDLYYPADTSDDIAGLTPLGTYTVITAVPEPGALSVLGLVLGAGFLRRRR</sequence>
<proteinExistence type="predicted"/>
<keyword evidence="3" id="KW-1185">Reference proteome</keyword>
<keyword evidence="1" id="KW-0732">Signal</keyword>
<evidence type="ECO:0008006" key="4">
    <source>
        <dbReference type="Google" id="ProtNLM"/>
    </source>
</evidence>
<name>A0A5B9P9F1_9BACT</name>
<dbReference type="InterPro" id="IPR013424">
    <property type="entry name" value="Ice-binding_C"/>
</dbReference>
<evidence type="ECO:0000256" key="1">
    <source>
        <dbReference type="SAM" id="SignalP"/>
    </source>
</evidence>
<organism evidence="2 3">
    <name type="scientific">Mariniblastus fucicola</name>
    <dbReference type="NCBI Taxonomy" id="980251"/>
    <lineage>
        <taxon>Bacteria</taxon>
        <taxon>Pseudomonadati</taxon>
        <taxon>Planctomycetota</taxon>
        <taxon>Planctomycetia</taxon>
        <taxon>Pirellulales</taxon>
        <taxon>Pirellulaceae</taxon>
        <taxon>Mariniblastus</taxon>
    </lineage>
</organism>
<dbReference type="OrthoDB" id="243140at2"/>
<feature type="signal peptide" evidence="1">
    <location>
        <begin position="1"/>
        <end position="27"/>
    </location>
</feature>
<dbReference type="RefSeq" id="WP_084416922.1">
    <property type="nucleotide sequence ID" value="NZ_CP042912.1"/>
</dbReference>
<accession>A0A5B9P9F1</accession>